<keyword evidence="2" id="KW-1015">Disulfide bond</keyword>
<dbReference type="Pfam" id="PF00047">
    <property type="entry name" value="ig"/>
    <property type="match status" value="1"/>
</dbReference>
<keyword evidence="4" id="KW-0393">Immunoglobulin domain</keyword>
<keyword evidence="1" id="KW-0732">Signal</keyword>
<dbReference type="STRING" id="240159.A0A4U5V3F4"/>
<evidence type="ECO:0000259" key="6">
    <source>
        <dbReference type="PROSITE" id="PS50835"/>
    </source>
</evidence>
<sequence>MFNTTVPPTENPFLTITWNIDNKPIIASTSSTNNTAPGYEGRITLFISTGSLELRNLALSDSGEYRVTIVTQEASQLIGSIRLEVLEPVSNVVATANDTDLVEYNNSVRLSCSSSGSSLSFLWLNSSSEVTASDRVQLTDGNSTLTIVSVTRYDQGPFICKVSNPVSTAGGSVNLSISYGPENIKLIISLPQEHHEEGSNIVLSCSADSRPAALFYWFLNGDKMPDTGPELKLMNIQMNHSGNYSCQAFNEKTLRYETSQSSAVSVQARVANVVVTPNTTDLVEFNNSVRLSCSSSGSSRSFLWLNSSSEVTASDRVQLTDGDSTLTIVSVTRYDQGPFMCNVSNPVSTDTSGSVLLSISYGPENIKLIISPPQEHHEEGSNIVLSCSADSRPAALFYWFLNGDKLSDTGPELKLPNIQMSQGGNYSCRAFNEKTLRYETSQSSVVSVQAGPDITSSCSAGCIAGIVIACLVVCGAAAGGGGYYIYRKKKMAKTPIDRNTATITGRAGQDNTAYPGNQDVNYADIKFFQNRDGGRVQVGTQNDMSSQYAEVRMNSARAAGSSPPTYNAYMQQSKRLAPQPTGTQVYAEVRKN</sequence>
<keyword evidence="5" id="KW-0472">Membrane</keyword>
<dbReference type="SMART" id="SM00408">
    <property type="entry name" value="IGc2"/>
    <property type="match status" value="4"/>
</dbReference>
<evidence type="ECO:0000313" key="8">
    <source>
        <dbReference type="Proteomes" id="UP000298787"/>
    </source>
</evidence>
<feature type="domain" description="Ig-like" evidence="6">
    <location>
        <begin position="181"/>
        <end position="265"/>
    </location>
</feature>
<reference evidence="7 8" key="1">
    <citation type="submission" date="2019-01" db="EMBL/GenBank/DDBJ databases">
        <title>Genome Assembly of Collichthys lucidus.</title>
        <authorList>
            <person name="Cai M."/>
            <person name="Xiao S."/>
        </authorList>
    </citation>
    <scope>NUCLEOTIDE SEQUENCE [LARGE SCALE GENOMIC DNA]</scope>
    <source>
        <strain evidence="7">JT15FE1705JMU</strain>
        <tissue evidence="7">Muscle</tissue>
    </source>
</reference>
<dbReference type="SUPFAM" id="SSF48726">
    <property type="entry name" value="Immunoglobulin"/>
    <property type="match status" value="5"/>
</dbReference>
<gene>
    <name evidence="7" type="ORF">D9C73_016405</name>
</gene>
<dbReference type="Gene3D" id="2.60.40.10">
    <property type="entry name" value="Immunoglobulins"/>
    <property type="match status" value="5"/>
</dbReference>
<evidence type="ECO:0000313" key="7">
    <source>
        <dbReference type="EMBL" id="TKS82296.1"/>
    </source>
</evidence>
<dbReference type="EMBL" id="CM014091">
    <property type="protein sequence ID" value="TKS82296.1"/>
    <property type="molecule type" value="Genomic_DNA"/>
</dbReference>
<dbReference type="InterPro" id="IPR003598">
    <property type="entry name" value="Ig_sub2"/>
</dbReference>
<evidence type="ECO:0000256" key="1">
    <source>
        <dbReference type="ARBA" id="ARBA00022729"/>
    </source>
</evidence>
<organism evidence="7 8">
    <name type="scientific">Collichthys lucidus</name>
    <name type="common">Big head croaker</name>
    <name type="synonym">Sciaena lucida</name>
    <dbReference type="NCBI Taxonomy" id="240159"/>
    <lineage>
        <taxon>Eukaryota</taxon>
        <taxon>Metazoa</taxon>
        <taxon>Chordata</taxon>
        <taxon>Craniata</taxon>
        <taxon>Vertebrata</taxon>
        <taxon>Euteleostomi</taxon>
        <taxon>Actinopterygii</taxon>
        <taxon>Neopterygii</taxon>
        <taxon>Teleostei</taxon>
        <taxon>Neoteleostei</taxon>
        <taxon>Acanthomorphata</taxon>
        <taxon>Eupercaria</taxon>
        <taxon>Sciaenidae</taxon>
        <taxon>Collichthys</taxon>
    </lineage>
</organism>
<dbReference type="Proteomes" id="UP000298787">
    <property type="component" value="Chromosome 14"/>
</dbReference>
<dbReference type="AlphaFoldDB" id="A0A4U5V3F4"/>
<name>A0A4U5V3F4_COLLU</name>
<protein>
    <submittedName>
        <fullName evidence="7">Carcinoembryonic antigen-related cell adhesion molecule 5</fullName>
    </submittedName>
</protein>
<keyword evidence="5" id="KW-1133">Transmembrane helix</keyword>
<dbReference type="SMART" id="SM00409">
    <property type="entry name" value="IG"/>
    <property type="match status" value="5"/>
</dbReference>
<feature type="transmembrane region" description="Helical" evidence="5">
    <location>
        <begin position="463"/>
        <end position="486"/>
    </location>
</feature>
<proteinExistence type="predicted"/>
<evidence type="ECO:0000256" key="5">
    <source>
        <dbReference type="SAM" id="Phobius"/>
    </source>
</evidence>
<dbReference type="Pfam" id="PF13927">
    <property type="entry name" value="Ig_3"/>
    <property type="match status" value="3"/>
</dbReference>
<dbReference type="PANTHER" id="PTHR44337">
    <property type="entry name" value="CARCINOEMBRYONIC ANTIGEN-RELATED CELL ADHESION MOLECULE 8"/>
    <property type="match status" value="1"/>
</dbReference>
<dbReference type="InterPro" id="IPR007110">
    <property type="entry name" value="Ig-like_dom"/>
</dbReference>
<dbReference type="PANTHER" id="PTHR44337:SF20">
    <property type="entry name" value="CARCINOEMBRYONIC ANTIGEN-RELATED CELL ADHESION MOLECULE 5-RELATED"/>
    <property type="match status" value="1"/>
</dbReference>
<feature type="domain" description="Ig-like" evidence="6">
    <location>
        <begin position="88"/>
        <end position="178"/>
    </location>
</feature>
<accession>A0A4U5V3F4</accession>
<feature type="domain" description="Ig-like" evidence="6">
    <location>
        <begin position="363"/>
        <end position="447"/>
    </location>
</feature>
<dbReference type="InterPro" id="IPR013151">
    <property type="entry name" value="Immunoglobulin_dom"/>
</dbReference>
<dbReference type="PROSITE" id="PS50835">
    <property type="entry name" value="IG_LIKE"/>
    <property type="match status" value="4"/>
</dbReference>
<evidence type="ECO:0000256" key="3">
    <source>
        <dbReference type="ARBA" id="ARBA00023180"/>
    </source>
</evidence>
<dbReference type="InterPro" id="IPR003599">
    <property type="entry name" value="Ig_sub"/>
</dbReference>
<keyword evidence="5" id="KW-0812">Transmembrane</keyword>
<dbReference type="InterPro" id="IPR036179">
    <property type="entry name" value="Ig-like_dom_sf"/>
</dbReference>
<evidence type="ECO:0000256" key="2">
    <source>
        <dbReference type="ARBA" id="ARBA00023157"/>
    </source>
</evidence>
<feature type="domain" description="Ig-like" evidence="6">
    <location>
        <begin position="271"/>
        <end position="358"/>
    </location>
</feature>
<keyword evidence="8" id="KW-1185">Reference proteome</keyword>
<dbReference type="InterPro" id="IPR013783">
    <property type="entry name" value="Ig-like_fold"/>
</dbReference>
<evidence type="ECO:0000256" key="4">
    <source>
        <dbReference type="ARBA" id="ARBA00023319"/>
    </source>
</evidence>
<dbReference type="InterPro" id="IPR052598">
    <property type="entry name" value="IgSF_CEA-related"/>
</dbReference>
<keyword evidence="3" id="KW-0325">Glycoprotein</keyword>